<reference evidence="2 3" key="1">
    <citation type="journal article" date="1993" name="J. Gen. Virol.">
        <title>The genomic sequence of cardamine chlorotic fleck carmovirus.</title>
        <authorList>
            <person name="Skotnicki M.L."/>
            <person name="Mackenzie A.M."/>
            <person name="Torronen M."/>
            <person name="Gibbs A.J."/>
        </authorList>
    </citation>
    <scope>NUCLEOTIDE SEQUENCE [LARGE SCALE GENOMIC DNA]</scope>
</reference>
<sequence>MQLARSVNAHLAILLGVIGFWLLIRLKFQYPSISDQLPVPSPWVKYLILSSFNSLSLVLLLCHLIPDIKPAVTYYNTTDNTKSQHISISTANGN</sequence>
<proteinExistence type="predicted"/>
<feature type="transmembrane region" description="Helical" evidence="1">
    <location>
        <begin position="7"/>
        <end position="24"/>
    </location>
</feature>
<organism evidence="2 3">
    <name type="scientific">Cardamine chlorotic fleck virus</name>
    <dbReference type="NCBI Taxonomy" id="31711"/>
    <lineage>
        <taxon>Viruses</taxon>
        <taxon>Riboviria</taxon>
        <taxon>Orthornavirae</taxon>
        <taxon>Kitrinoviricota</taxon>
        <taxon>Tolucaviricetes</taxon>
        <taxon>Tolivirales</taxon>
        <taxon>Tombusviridae</taxon>
        <taxon>Procedovirinae</taxon>
        <taxon>Betacarmovirus</taxon>
        <taxon>Betacarmovirus cardaminis</taxon>
    </lineage>
</organism>
<name>Q65989_9TOMB</name>
<feature type="transmembrane region" description="Helical" evidence="1">
    <location>
        <begin position="44"/>
        <end position="65"/>
    </location>
</feature>
<keyword evidence="3" id="KW-1185">Reference proteome</keyword>
<dbReference type="EMBL" id="L16015">
    <property type="protein sequence ID" value="AAB02618.1"/>
    <property type="molecule type" value="Genomic_RNA"/>
</dbReference>
<keyword evidence="1" id="KW-0812">Transmembrane</keyword>
<dbReference type="GeneID" id="1496978"/>
<evidence type="ECO:0000313" key="2">
    <source>
        <dbReference type="EMBL" id="AAB02618.1"/>
    </source>
</evidence>
<evidence type="ECO:0000256" key="1">
    <source>
        <dbReference type="SAM" id="Phobius"/>
    </source>
</evidence>
<accession>Q65989</accession>
<dbReference type="PIR" id="JQ2189">
    <property type="entry name" value="JQ2189"/>
</dbReference>
<keyword evidence="1" id="KW-1133">Transmembrane helix</keyword>
<dbReference type="RefSeq" id="NP_041886.1">
    <property type="nucleotide sequence ID" value="NC_001600.1"/>
</dbReference>
<evidence type="ECO:0000313" key="3">
    <source>
        <dbReference type="Proteomes" id="UP000207744"/>
    </source>
</evidence>
<dbReference type="KEGG" id="vg:1496978"/>
<protein>
    <submittedName>
        <fullName evidence="2">p9 protein</fullName>
    </submittedName>
</protein>
<dbReference type="Proteomes" id="UP000207744">
    <property type="component" value="Segment"/>
</dbReference>
<keyword evidence="1" id="KW-0472">Membrane</keyword>